<proteinExistence type="predicted"/>
<dbReference type="EMBL" id="CP136891">
    <property type="protein sequence ID" value="WOK98661.1"/>
    <property type="molecule type" value="Genomic_DNA"/>
</dbReference>
<dbReference type="AlphaFoldDB" id="A0AAQ3JZ04"/>
<evidence type="ECO:0000313" key="2">
    <source>
        <dbReference type="Proteomes" id="UP001327560"/>
    </source>
</evidence>
<dbReference type="Proteomes" id="UP001327560">
    <property type="component" value="Chromosome 2"/>
</dbReference>
<keyword evidence="2" id="KW-1185">Reference proteome</keyword>
<reference evidence="1 2" key="1">
    <citation type="submission" date="2023-10" db="EMBL/GenBank/DDBJ databases">
        <title>Chromosome-scale genome assembly provides insights into flower coloration mechanisms of Canna indica.</title>
        <authorList>
            <person name="Li C."/>
        </authorList>
    </citation>
    <scope>NUCLEOTIDE SEQUENCE [LARGE SCALE GENOMIC DNA]</scope>
    <source>
        <tissue evidence="1">Flower</tissue>
    </source>
</reference>
<gene>
    <name evidence="1" type="ORF">Cni_G07373</name>
</gene>
<name>A0AAQ3JZ04_9LILI</name>
<evidence type="ECO:0000313" key="1">
    <source>
        <dbReference type="EMBL" id="WOK98661.1"/>
    </source>
</evidence>
<sequence>MVSSSAIVNGRDLLLSRGVAVEWSHWETAAGGRDDDGNDIIAGSPLEPSNPALPYNLSQEFGGSTRILDDADSAISPPTGVSFVRGGVSSRGALSALVLTSSHLLTSVPSTPVRAIDVTLGILPLLVLLVVRPAG</sequence>
<accession>A0AAQ3JZ04</accession>
<protein>
    <submittedName>
        <fullName evidence="1">Uncharacterized protein</fullName>
    </submittedName>
</protein>
<organism evidence="1 2">
    <name type="scientific">Canna indica</name>
    <name type="common">Indian-shot</name>
    <dbReference type="NCBI Taxonomy" id="4628"/>
    <lineage>
        <taxon>Eukaryota</taxon>
        <taxon>Viridiplantae</taxon>
        <taxon>Streptophyta</taxon>
        <taxon>Embryophyta</taxon>
        <taxon>Tracheophyta</taxon>
        <taxon>Spermatophyta</taxon>
        <taxon>Magnoliopsida</taxon>
        <taxon>Liliopsida</taxon>
        <taxon>Zingiberales</taxon>
        <taxon>Cannaceae</taxon>
        <taxon>Canna</taxon>
    </lineage>
</organism>